<proteinExistence type="predicted"/>
<protein>
    <submittedName>
        <fullName evidence="6">Uncharacterized protein</fullName>
    </submittedName>
</protein>
<name>A0A0W4ZF23_PNEC8</name>
<dbReference type="Proteomes" id="UP000054454">
    <property type="component" value="Unassembled WGS sequence"/>
</dbReference>
<dbReference type="GO" id="GO:0071230">
    <property type="term" value="P:cellular response to amino acid stimulus"/>
    <property type="evidence" value="ECO:0007669"/>
    <property type="project" value="InterPro"/>
</dbReference>
<keyword evidence="2" id="KW-0519">Myristate</keyword>
<dbReference type="GO" id="GO:0016197">
    <property type="term" value="P:endosomal transport"/>
    <property type="evidence" value="ECO:0007669"/>
    <property type="project" value="InterPro"/>
</dbReference>
<dbReference type="GO" id="GO:0001919">
    <property type="term" value="P:regulation of receptor recycling"/>
    <property type="evidence" value="ECO:0007669"/>
    <property type="project" value="InterPro"/>
</dbReference>
<dbReference type="VEuPathDB" id="FungiDB:T552_02464"/>
<dbReference type="GeneID" id="28937207"/>
<evidence type="ECO:0000256" key="5">
    <source>
        <dbReference type="ARBA" id="ARBA00023288"/>
    </source>
</evidence>
<dbReference type="GO" id="GO:0045121">
    <property type="term" value="C:membrane raft"/>
    <property type="evidence" value="ECO:0007669"/>
    <property type="project" value="InterPro"/>
</dbReference>
<dbReference type="Pfam" id="PF15454">
    <property type="entry name" value="LAMTOR"/>
    <property type="match status" value="1"/>
</dbReference>
<comment type="caution">
    <text evidence="6">The sequence shown here is derived from an EMBL/GenBank/DDBJ whole genome shotgun (WGS) entry which is preliminary data.</text>
</comment>
<gene>
    <name evidence="6" type="ORF">T552_02464</name>
</gene>
<keyword evidence="4" id="KW-0564">Palmitate</keyword>
<evidence type="ECO:0000313" key="7">
    <source>
        <dbReference type="Proteomes" id="UP000054454"/>
    </source>
</evidence>
<evidence type="ECO:0000256" key="2">
    <source>
        <dbReference type="ARBA" id="ARBA00022707"/>
    </source>
</evidence>
<evidence type="ECO:0000256" key="4">
    <source>
        <dbReference type="ARBA" id="ARBA00023139"/>
    </source>
</evidence>
<dbReference type="GO" id="GO:0043410">
    <property type="term" value="P:positive regulation of MAPK cascade"/>
    <property type="evidence" value="ECO:0007669"/>
    <property type="project" value="InterPro"/>
</dbReference>
<keyword evidence="7" id="KW-1185">Reference proteome</keyword>
<dbReference type="GO" id="GO:0071986">
    <property type="term" value="C:Ragulator complex"/>
    <property type="evidence" value="ECO:0007669"/>
    <property type="project" value="InterPro"/>
</dbReference>
<comment type="subcellular location">
    <subcellularLocation>
        <location evidence="1">Endomembrane system</location>
    </subcellularLocation>
</comment>
<dbReference type="InterPro" id="IPR028209">
    <property type="entry name" value="LAMTOR1/MEH1"/>
</dbReference>
<dbReference type="GO" id="GO:0031902">
    <property type="term" value="C:late endosome membrane"/>
    <property type="evidence" value="ECO:0007669"/>
    <property type="project" value="InterPro"/>
</dbReference>
<dbReference type="GO" id="GO:0032008">
    <property type="term" value="P:positive regulation of TOR signaling"/>
    <property type="evidence" value="ECO:0007669"/>
    <property type="project" value="InterPro"/>
</dbReference>
<sequence length="154" mass="17392">MGSCWSLCQRSRRHQSNLHERTSLLHSKHVSSSCQYQSEQTLSSTDPALEEQEALSKIVLNTSERLINMYALTSEKPSPPEPSGLKIDDLKRLEQLTAPEIPVYNGMISVEMTRKEWELIDGAAKLINDAIKEIKTIKNVGQVVVKLDESRKTE</sequence>
<accession>A0A0W4ZF23</accession>
<dbReference type="OrthoDB" id="5299893at2759"/>
<keyword evidence="3" id="KW-0472">Membrane</keyword>
<keyword evidence="5" id="KW-0449">Lipoprotein</keyword>
<dbReference type="AlphaFoldDB" id="A0A0W4ZF23"/>
<dbReference type="EMBL" id="LFVZ01000011">
    <property type="protein sequence ID" value="KTW26973.1"/>
    <property type="molecule type" value="Genomic_DNA"/>
</dbReference>
<dbReference type="RefSeq" id="XP_018225164.1">
    <property type="nucleotide sequence ID" value="XM_018371004.1"/>
</dbReference>
<reference evidence="7" key="1">
    <citation type="journal article" date="2016" name="Nat. Commun.">
        <title>Genome analysis of three Pneumocystis species reveals adaptation mechanisms to life exclusively in mammalian hosts.</title>
        <authorList>
            <person name="Ma L."/>
            <person name="Chen Z."/>
            <person name="Huang D.W."/>
            <person name="Kutty G."/>
            <person name="Ishihara M."/>
            <person name="Wang H."/>
            <person name="Abouelleil A."/>
            <person name="Bishop L."/>
            <person name="Davey E."/>
            <person name="Deng R."/>
            <person name="Deng X."/>
            <person name="Fan L."/>
            <person name="Fantoni G."/>
            <person name="Fitzgerald M."/>
            <person name="Gogineni E."/>
            <person name="Goldberg J.M."/>
            <person name="Handley G."/>
            <person name="Hu X."/>
            <person name="Huber C."/>
            <person name="Jiao X."/>
            <person name="Jones K."/>
            <person name="Levin J.Z."/>
            <person name="Liu Y."/>
            <person name="Macdonald P."/>
            <person name="Melnikov A."/>
            <person name="Raley C."/>
            <person name="Sassi M."/>
            <person name="Sherman B.T."/>
            <person name="Song X."/>
            <person name="Sykes S."/>
            <person name="Tran B."/>
            <person name="Walsh L."/>
            <person name="Xia Y."/>
            <person name="Yang J."/>
            <person name="Young S."/>
            <person name="Zeng Q."/>
            <person name="Zheng X."/>
            <person name="Stephens R."/>
            <person name="Nusbaum C."/>
            <person name="Birren B.W."/>
            <person name="Azadi P."/>
            <person name="Lempicki R.A."/>
            <person name="Cuomo C.A."/>
            <person name="Kovacs J.A."/>
        </authorList>
    </citation>
    <scope>NUCLEOTIDE SEQUENCE [LARGE SCALE GENOMIC DNA]</scope>
    <source>
        <strain evidence="7">B80</strain>
    </source>
</reference>
<evidence type="ECO:0000313" key="6">
    <source>
        <dbReference type="EMBL" id="KTW26973.1"/>
    </source>
</evidence>
<organism evidence="6 7">
    <name type="scientific">Pneumocystis carinii (strain B80)</name>
    <name type="common">Rat pneumocystis pneumonia agent</name>
    <name type="synonym">Pneumocystis carinii f. sp. carinii</name>
    <dbReference type="NCBI Taxonomy" id="1408658"/>
    <lineage>
        <taxon>Eukaryota</taxon>
        <taxon>Fungi</taxon>
        <taxon>Dikarya</taxon>
        <taxon>Ascomycota</taxon>
        <taxon>Taphrinomycotina</taxon>
        <taxon>Pneumocystomycetes</taxon>
        <taxon>Pneumocystaceae</taxon>
        <taxon>Pneumocystis</taxon>
    </lineage>
</organism>
<evidence type="ECO:0000256" key="3">
    <source>
        <dbReference type="ARBA" id="ARBA00023136"/>
    </source>
</evidence>
<evidence type="ECO:0000256" key="1">
    <source>
        <dbReference type="ARBA" id="ARBA00004308"/>
    </source>
</evidence>